<dbReference type="GO" id="GO:0016151">
    <property type="term" value="F:nickel cation binding"/>
    <property type="evidence" value="ECO:0007669"/>
    <property type="project" value="InterPro"/>
</dbReference>
<dbReference type="AlphaFoldDB" id="A0A9N8HA13"/>
<keyword evidence="2" id="KW-0143">Chaperone</keyword>
<reference evidence="5" key="1">
    <citation type="submission" date="2020-06" db="EMBL/GenBank/DDBJ databases">
        <authorList>
            <consortium name="Plant Systems Biology data submission"/>
        </authorList>
    </citation>
    <scope>NUCLEOTIDE SEQUENCE</scope>
    <source>
        <strain evidence="5">D6</strain>
    </source>
</reference>
<dbReference type="Pfam" id="PF01730">
    <property type="entry name" value="UreF"/>
    <property type="match status" value="1"/>
</dbReference>
<feature type="compositionally biased region" description="Basic and acidic residues" evidence="4">
    <location>
        <begin position="35"/>
        <end position="45"/>
    </location>
</feature>
<evidence type="ECO:0000313" key="6">
    <source>
        <dbReference type="Proteomes" id="UP001153069"/>
    </source>
</evidence>
<gene>
    <name evidence="5" type="ORF">SEMRO_301_G111840.1</name>
</gene>
<organism evidence="5 6">
    <name type="scientific">Seminavis robusta</name>
    <dbReference type="NCBI Taxonomy" id="568900"/>
    <lineage>
        <taxon>Eukaryota</taxon>
        <taxon>Sar</taxon>
        <taxon>Stramenopiles</taxon>
        <taxon>Ochrophyta</taxon>
        <taxon>Bacillariophyta</taxon>
        <taxon>Bacillariophyceae</taxon>
        <taxon>Bacillariophycidae</taxon>
        <taxon>Naviculales</taxon>
        <taxon>Naviculaceae</taxon>
        <taxon>Seminavis</taxon>
    </lineage>
</organism>
<dbReference type="InterPro" id="IPR038277">
    <property type="entry name" value="UreF_sf"/>
</dbReference>
<dbReference type="InterPro" id="IPR002669">
    <property type="entry name" value="UreD"/>
</dbReference>
<evidence type="ECO:0000256" key="2">
    <source>
        <dbReference type="ARBA" id="ARBA00023186"/>
    </source>
</evidence>
<feature type="region of interest" description="Disordered" evidence="4">
    <location>
        <begin position="69"/>
        <end position="88"/>
    </location>
</feature>
<dbReference type="EMBL" id="CAICTM010000300">
    <property type="protein sequence ID" value="CAB9507308.1"/>
    <property type="molecule type" value="Genomic_DNA"/>
</dbReference>
<dbReference type="PANTHER" id="PTHR33620">
    <property type="entry name" value="UREASE ACCESSORY PROTEIN F"/>
    <property type="match status" value="1"/>
</dbReference>
<feature type="compositionally biased region" description="Polar residues" evidence="4">
    <location>
        <begin position="69"/>
        <end position="87"/>
    </location>
</feature>
<sequence length="733" mass="79337">MASPQTTLARRCIVRPVRQKKTVSPSVAAIQRANDSNHNHHHDNDPPPTRQQASQFSWMKHGVGRLTATNVNNSQNKRPSTQLTQVSHKAPMRWLPLKSSRVEQAGAAVAAMSSYGAGLLPGDVSAVHLKVQPHARLGVLTQGSNRIYKQHKTFVGKQDDNNPQMAKATLAATVQEGAFLVLAPDPTVPFKASAFHQQQLFTVHPKASLVAIDWFSSGRFANGERWQASRLSLETKLNLLPPEEGDSTSNHQTIVWDATTLDQNSIQQHHDDSSNPFGFDLGQNSFNAFASMLLYGKESLPVVEQLQQLQYQLASPYTRLRMPDDTSISDAVVDNGTTGRILLGVNQVEVAVADHHDVGPVYMARWAAESNEDLYRMFHRALRPLAPSFGIEFYQDRIRATSSGPAPNHRTTTTTTTTTGEATKVVFPSSRVPTTSKATGGVPFPISVPFPTTNQASWNAFMLADSALPTGSFAHSAGLETAAQLGLLSNSNESTSAEAEDEADDNVQTFIQAATRSSLQQATPWIQAGHSMIGTKTLNESNDVPGKLDVSDLVEQWEQLDRHVHSVLVCQAPACRASLDQGRNLLRVAIPWLEASSPEHPVLDVFRGVQERLVQTNTSGHVAPLFGILAKALGLTADEASQLMGFCVARDIVSAAVRLNLLGPLASVGVLSKVHAAAQQGVHSHLLDNGSASSSEDAKRNLLWTDTLTGGCAPVVDAIHPCHDILAVRLFRT</sequence>
<name>A0A9N8HA13_9STRA</name>
<accession>A0A9N8HA13</accession>
<evidence type="ECO:0000313" key="5">
    <source>
        <dbReference type="EMBL" id="CAB9507308.1"/>
    </source>
</evidence>
<protein>
    <submittedName>
        <fullName evidence="5">Accessory protein F</fullName>
    </submittedName>
</protein>
<keyword evidence="1" id="KW-0996">Nickel insertion</keyword>
<evidence type="ECO:0000256" key="4">
    <source>
        <dbReference type="SAM" id="MobiDB-lite"/>
    </source>
</evidence>
<evidence type="ECO:0000256" key="3">
    <source>
        <dbReference type="ARBA" id="ARBA00046339"/>
    </source>
</evidence>
<feature type="region of interest" description="Disordered" evidence="4">
    <location>
        <begin position="400"/>
        <end position="421"/>
    </location>
</feature>
<dbReference type="PANTHER" id="PTHR33620:SF1">
    <property type="entry name" value="UREASE ACCESSORY PROTEIN F"/>
    <property type="match status" value="1"/>
</dbReference>
<dbReference type="InterPro" id="IPR002639">
    <property type="entry name" value="UreF"/>
</dbReference>
<evidence type="ECO:0000256" key="1">
    <source>
        <dbReference type="ARBA" id="ARBA00022988"/>
    </source>
</evidence>
<proteinExistence type="inferred from homology"/>
<dbReference type="Pfam" id="PF01774">
    <property type="entry name" value="UreD"/>
    <property type="match status" value="1"/>
</dbReference>
<dbReference type="HAMAP" id="MF_01384">
    <property type="entry name" value="UreD"/>
    <property type="match status" value="1"/>
</dbReference>
<dbReference type="OrthoDB" id="2550922at2759"/>
<feature type="region of interest" description="Disordered" evidence="4">
    <location>
        <begin position="34"/>
        <end position="54"/>
    </location>
</feature>
<keyword evidence="6" id="KW-1185">Reference proteome</keyword>
<comment type="similarity">
    <text evidence="3">Belongs to the UreF family.</text>
</comment>
<dbReference type="Gene3D" id="1.10.4190.10">
    <property type="entry name" value="Urease accessory protein UreF"/>
    <property type="match status" value="1"/>
</dbReference>
<dbReference type="Proteomes" id="UP001153069">
    <property type="component" value="Unassembled WGS sequence"/>
</dbReference>
<comment type="caution">
    <text evidence="5">The sequence shown here is derived from an EMBL/GenBank/DDBJ whole genome shotgun (WGS) entry which is preliminary data.</text>
</comment>